<dbReference type="SUPFAM" id="SSF47203">
    <property type="entry name" value="Acyl-CoA dehydrogenase C-terminal domain-like"/>
    <property type="match status" value="1"/>
</dbReference>
<evidence type="ECO:0000259" key="8">
    <source>
        <dbReference type="Pfam" id="PF02770"/>
    </source>
</evidence>
<protein>
    <submittedName>
        <fullName evidence="9">Acyl-CoA dehydrogenase family protein</fullName>
    </submittedName>
</protein>
<dbReference type="Gene3D" id="2.40.110.10">
    <property type="entry name" value="Butyryl-CoA Dehydrogenase, subunit A, domain 2"/>
    <property type="match status" value="1"/>
</dbReference>
<sequence length="396" mass="42265">MSAVKMPWASSQDGWSDDETWAEFGDVVRAASGTLTHFEETGFGTDFWKEVVGLGWHSAFVAEEFGGLGLDPRAMAEIVAPLAVSGWSHAFLGTAVDAVALLQSVRSRRGDLLLAEVTAGSLRLQPALAESAEAPHPAEVRTRAERRPSGWVINGRKALVPYAEAAGGFVVLAAEAESGDRALFYVPADSAGVTRASQDSLGLPLADVVLEDVAVADDARLASGEAVERALESLLDLEVALDAVALVGIGFQALGLTLQYTSERIVFDKPLDTLQAVQQHCATAFLRLEQARVLARDALVPRTDPVERAWASSIAKVKAGEGIIEVMRIAHRVHGGIGFYDDYPLAAQTRRAVTIQGLHGSVAWHRRRLQDLLLDSTYPLDRTVLSSASPLGGGAR</sequence>
<feature type="domain" description="Acyl-CoA oxidase/dehydrogenase middle" evidence="8">
    <location>
        <begin position="128"/>
        <end position="212"/>
    </location>
</feature>
<dbReference type="Gene3D" id="1.20.140.10">
    <property type="entry name" value="Butyryl-CoA Dehydrogenase, subunit A, domain 3"/>
    <property type="match status" value="1"/>
</dbReference>
<organism evidence="9 10">
    <name type="scientific">Streptomyces plumbiresistens</name>
    <dbReference type="NCBI Taxonomy" id="511811"/>
    <lineage>
        <taxon>Bacteria</taxon>
        <taxon>Bacillati</taxon>
        <taxon>Actinomycetota</taxon>
        <taxon>Actinomycetes</taxon>
        <taxon>Kitasatosporales</taxon>
        <taxon>Streptomycetaceae</taxon>
        <taxon>Streptomyces</taxon>
    </lineage>
</organism>
<feature type="domain" description="Acyl-CoA dehydrogenase/oxidase C-terminal" evidence="7">
    <location>
        <begin position="235"/>
        <end position="370"/>
    </location>
</feature>
<keyword evidence="5 6" id="KW-0560">Oxidoreductase</keyword>
<dbReference type="Gene3D" id="1.10.540.10">
    <property type="entry name" value="Acyl-CoA dehydrogenase/oxidase, N-terminal domain"/>
    <property type="match status" value="1"/>
</dbReference>
<keyword evidence="10" id="KW-1185">Reference proteome</keyword>
<evidence type="ECO:0000256" key="4">
    <source>
        <dbReference type="ARBA" id="ARBA00022827"/>
    </source>
</evidence>
<keyword evidence="3 6" id="KW-0285">Flavoprotein</keyword>
<evidence type="ECO:0000256" key="1">
    <source>
        <dbReference type="ARBA" id="ARBA00001974"/>
    </source>
</evidence>
<dbReference type="Pfam" id="PF00441">
    <property type="entry name" value="Acyl-CoA_dh_1"/>
    <property type="match status" value="1"/>
</dbReference>
<gene>
    <name evidence="9" type="ORF">GCM10022232_63770</name>
</gene>
<dbReference type="InterPro" id="IPR036250">
    <property type="entry name" value="AcylCo_DH-like_C"/>
</dbReference>
<dbReference type="InterPro" id="IPR037069">
    <property type="entry name" value="AcylCoA_DH/ox_N_sf"/>
</dbReference>
<evidence type="ECO:0000259" key="7">
    <source>
        <dbReference type="Pfam" id="PF00441"/>
    </source>
</evidence>
<comment type="similarity">
    <text evidence="2 6">Belongs to the acyl-CoA dehydrogenase family.</text>
</comment>
<dbReference type="InterPro" id="IPR046373">
    <property type="entry name" value="Acyl-CoA_Oxase/DH_mid-dom_sf"/>
</dbReference>
<dbReference type="PANTHER" id="PTHR43884">
    <property type="entry name" value="ACYL-COA DEHYDROGENASE"/>
    <property type="match status" value="1"/>
</dbReference>
<comment type="cofactor">
    <cofactor evidence="1 6">
        <name>FAD</name>
        <dbReference type="ChEBI" id="CHEBI:57692"/>
    </cofactor>
</comment>
<reference evidence="10" key="1">
    <citation type="journal article" date="2019" name="Int. J. Syst. Evol. Microbiol.">
        <title>The Global Catalogue of Microorganisms (GCM) 10K type strain sequencing project: providing services to taxonomists for standard genome sequencing and annotation.</title>
        <authorList>
            <consortium name="The Broad Institute Genomics Platform"/>
            <consortium name="The Broad Institute Genome Sequencing Center for Infectious Disease"/>
            <person name="Wu L."/>
            <person name="Ma J."/>
        </authorList>
    </citation>
    <scope>NUCLEOTIDE SEQUENCE [LARGE SCALE GENOMIC DNA]</scope>
    <source>
        <strain evidence="10">JCM 16924</strain>
    </source>
</reference>
<dbReference type="Proteomes" id="UP001500456">
    <property type="component" value="Unassembled WGS sequence"/>
</dbReference>
<name>A0ABP7SKA1_9ACTN</name>
<dbReference type="InterPro" id="IPR009075">
    <property type="entry name" value="AcylCo_DH/oxidase_C"/>
</dbReference>
<dbReference type="EMBL" id="BAAAZX010000021">
    <property type="protein sequence ID" value="GAA4012879.1"/>
    <property type="molecule type" value="Genomic_DNA"/>
</dbReference>
<evidence type="ECO:0000256" key="3">
    <source>
        <dbReference type="ARBA" id="ARBA00022630"/>
    </source>
</evidence>
<evidence type="ECO:0000256" key="6">
    <source>
        <dbReference type="RuleBase" id="RU362125"/>
    </source>
</evidence>
<dbReference type="CDD" id="cd00567">
    <property type="entry name" value="ACAD"/>
    <property type="match status" value="1"/>
</dbReference>
<evidence type="ECO:0000256" key="2">
    <source>
        <dbReference type="ARBA" id="ARBA00009347"/>
    </source>
</evidence>
<keyword evidence="4 6" id="KW-0274">FAD</keyword>
<proteinExistence type="inferred from homology"/>
<dbReference type="InterPro" id="IPR009100">
    <property type="entry name" value="AcylCoA_DH/oxidase_NM_dom_sf"/>
</dbReference>
<evidence type="ECO:0000256" key="5">
    <source>
        <dbReference type="ARBA" id="ARBA00023002"/>
    </source>
</evidence>
<dbReference type="InterPro" id="IPR006091">
    <property type="entry name" value="Acyl-CoA_Oxase/DH_mid-dom"/>
</dbReference>
<dbReference type="RefSeq" id="WP_345568062.1">
    <property type="nucleotide sequence ID" value="NZ_BAAAZX010000021.1"/>
</dbReference>
<dbReference type="SUPFAM" id="SSF56645">
    <property type="entry name" value="Acyl-CoA dehydrogenase NM domain-like"/>
    <property type="match status" value="1"/>
</dbReference>
<dbReference type="PANTHER" id="PTHR43884:SF20">
    <property type="entry name" value="ACYL-COA DEHYDROGENASE FADE28"/>
    <property type="match status" value="1"/>
</dbReference>
<dbReference type="Pfam" id="PF02770">
    <property type="entry name" value="Acyl-CoA_dh_M"/>
    <property type="match status" value="1"/>
</dbReference>
<comment type="caution">
    <text evidence="9">The sequence shown here is derived from an EMBL/GenBank/DDBJ whole genome shotgun (WGS) entry which is preliminary data.</text>
</comment>
<evidence type="ECO:0000313" key="10">
    <source>
        <dbReference type="Proteomes" id="UP001500456"/>
    </source>
</evidence>
<evidence type="ECO:0000313" key="9">
    <source>
        <dbReference type="EMBL" id="GAA4012879.1"/>
    </source>
</evidence>
<accession>A0ABP7SKA1</accession>